<accession>A0A8F6M6S7</accession>
<organism evidence="2">
    <name type="scientific">Acinetobacter variabilis</name>
    <dbReference type="NCBI Taxonomy" id="70346"/>
    <lineage>
        <taxon>Bacteria</taxon>
        <taxon>Pseudomonadati</taxon>
        <taxon>Pseudomonadota</taxon>
        <taxon>Gammaproteobacteria</taxon>
        <taxon>Moraxellales</taxon>
        <taxon>Moraxellaceae</taxon>
        <taxon>Acinetobacter</taxon>
    </lineage>
</organism>
<dbReference type="RefSeq" id="WP_125278504.1">
    <property type="nucleotide sequence ID" value="NZ_CP078027.1"/>
</dbReference>
<evidence type="ECO:0000256" key="1">
    <source>
        <dbReference type="SAM" id="Phobius"/>
    </source>
</evidence>
<sequence>MKMQSYFKYFCFGFAAFSLFLIYSDIVDGKTEIGAYLGNIGLFLVCIEMGVLMTYERLTAEVTLRNFFSKDKSLYLSPVGIFAHTLGKIGCILLIIDFVISFA</sequence>
<evidence type="ECO:0000313" key="2">
    <source>
        <dbReference type="EMBL" id="QXR20707.1"/>
    </source>
</evidence>
<feature type="transmembrane region" description="Helical" evidence="1">
    <location>
        <begin position="75"/>
        <end position="100"/>
    </location>
</feature>
<keyword evidence="1" id="KW-1133">Transmembrane helix</keyword>
<feature type="transmembrane region" description="Helical" evidence="1">
    <location>
        <begin position="6"/>
        <end position="23"/>
    </location>
</feature>
<proteinExistence type="predicted"/>
<dbReference type="Proteomes" id="UP000280837">
    <property type="component" value="Chromosome"/>
</dbReference>
<name>A0A8F6M6S7_9GAMM</name>
<reference evidence="2" key="2">
    <citation type="submission" date="2021-06" db="EMBL/GenBank/DDBJ databases">
        <authorList>
            <person name="Diorio-Toth L."/>
        </authorList>
    </citation>
    <scope>NUCLEOTIDE SEQUENCE</scope>
    <source>
        <strain evidence="2">AV_175</strain>
    </source>
</reference>
<reference evidence="2" key="1">
    <citation type="journal article" date="2019" name="Nat. Commun.">
        <title>Spatiotemporal dynamics of multidrug resistant bacteria on intensive care unit surfaces.</title>
        <authorList>
            <person name="D'Souza A.W."/>
            <person name="Potter R.F."/>
            <person name="Wallace M."/>
            <person name="Shupe A."/>
            <person name="Patel S."/>
            <person name="Sun X."/>
            <person name="Gul D."/>
            <person name="Kwon J.H."/>
            <person name="Andleeb S."/>
            <person name="Burnham C.D."/>
            <person name="Dantas G."/>
        </authorList>
    </citation>
    <scope>NUCLEOTIDE SEQUENCE</scope>
    <source>
        <strain evidence="2">AV_175</strain>
    </source>
</reference>
<keyword evidence="1" id="KW-0812">Transmembrane</keyword>
<dbReference type="EMBL" id="CP078027">
    <property type="protein sequence ID" value="QXR20707.1"/>
    <property type="molecule type" value="Genomic_DNA"/>
</dbReference>
<feature type="transmembrane region" description="Helical" evidence="1">
    <location>
        <begin position="35"/>
        <end position="55"/>
    </location>
</feature>
<protein>
    <submittedName>
        <fullName evidence="2">Uncharacterized protein</fullName>
    </submittedName>
</protein>
<keyword evidence="1" id="KW-0472">Membrane</keyword>
<gene>
    <name evidence="2" type="ORF">EGK58_007570</name>
</gene>
<dbReference type="AlphaFoldDB" id="A0A8F6M6S7"/>